<evidence type="ECO:0008006" key="5">
    <source>
        <dbReference type="Google" id="ProtNLM"/>
    </source>
</evidence>
<protein>
    <recommendedName>
        <fullName evidence="5">GA module</fullName>
    </recommendedName>
</protein>
<evidence type="ECO:0000256" key="2">
    <source>
        <dbReference type="SAM" id="MobiDB-lite"/>
    </source>
</evidence>
<dbReference type="Proteomes" id="UP000464317">
    <property type="component" value="Chromosome"/>
</dbReference>
<keyword evidence="4" id="KW-1185">Reference proteome</keyword>
<reference evidence="3 4" key="1">
    <citation type="submission" date="2020-01" db="EMBL/GenBank/DDBJ databases">
        <title>Complete genome sequence of Mycoplasma felis strain Myco-2.</title>
        <authorList>
            <person name="Kinoshita Y."/>
            <person name="Niwa H."/>
            <person name="Uchida-Fujii E."/>
            <person name="Nukada T."/>
        </authorList>
    </citation>
    <scope>NUCLEOTIDE SEQUENCE [LARGE SCALE GENOMIC DNA]</scope>
    <source>
        <strain evidence="3 4">Myco-2</strain>
    </source>
</reference>
<sequence length="1184" mass="133152">MFLISDINEIKYNDKKDQKIIEAYQKKYAAIKQKFLDSINQSDITPNQLETAKNTYLNDLNNLKEEVKTTNDSLVLLTKVTDKEKESELLLQIQTSASLDLPKIQETKKNIENQIKTEKDEFVTNLSTSSSILSEVKRDILNSYDQKINDLKNQINQLNTEENINNLTLQNREKSQKVLEETQKLKQIADIIFHLKDRNPDDKKVIVDALNKVDFSNNSSNSDDTTSTDDSSNNTQTTINDVLALAQKLNNKQTVKQNDKISAVNKKLLDAVINDKKQEEFKQRLEQATNIPDSYNLDNKANLLTSLINNDSIDNDTKSQLTPLLDQLTQARELIQNNPTQASQKLTEIENQINAIILGQNPDETKNNTFLNLQKNALTELINNTNLSSEQKTDLINKITAANDLTSLNNLKEQDVKKALDDQYLQDNAPRISEILNNLNNDLETEITKQSGIPGLVYVKKQNLIDSINDSNLPQSQKDVLLNKIQSAANNDPSAELTQLRTLDDEVEAFVRLQNLKDKATDLLNKLTDSPEKTNLLNSLNNLDITDLASAEQVINQAETQLNTITTNVNQQLQTTRETTQNSINKLAGNSDLVRELSEQLSNSITQDQFTVLKIRAEQVLNDEISATQRVIDQINDLDPKKAELQKQLDDAKNSQDSTYETFANIHNQANANLARQNELTSANSILTSVSNLTEEERTELQNQLNSANDADSVALIKDQIVLKKEYSDTKAQATQSVSQITNPTKKAEFEQMLSNASTKEAADKIRSDASAYAAAEEINNDLHNRLNSILQNITDQSKKQEIATQLTNALNDDSNNPNTDQSAILTKLHEVETKINEQLNRETELSSIKTQKEQSIETELTEITDPTKKAEFQAKLDEIKNTTDLSQAVSKANELQNMIQTQKEFESSKQLATSELSRLRVANSSQRTELENRLNAATTKEQLDNLRTEILAEKVKEDKLIEDERKKVRDAISLLSDSNPLKQQLTERLQIALPIDNPDSQDDVADVEQAKSIAQEATQVFETLKTNFETELAKLTGLEDSEAIEEYNLSTFNANKSQANLDEDKLAVLSEKVQQTLQKFRDQALAEAVKLSDDNPKKAELLNAINNPAKTLAELKTLKADSISAKQLEDAKNQALQEIRKIKSQTRREELINELNAADTVEKANEVKQKATYEIQAEKNATL</sequence>
<dbReference type="RefSeq" id="WP_161553142.1">
    <property type="nucleotide sequence ID" value="NZ_AP022325.1"/>
</dbReference>
<dbReference type="AlphaFoldDB" id="A0A809SE86"/>
<proteinExistence type="predicted"/>
<gene>
    <name evidence="3" type="ORF">JPM2_3720</name>
</gene>
<feature type="coiled-coil region" evidence="1">
    <location>
        <begin position="1126"/>
        <end position="1182"/>
    </location>
</feature>
<organism evidence="3 4">
    <name type="scientific">Mycoplasmopsis felis</name>
    <dbReference type="NCBI Taxonomy" id="33923"/>
    <lineage>
        <taxon>Bacteria</taxon>
        <taxon>Bacillati</taxon>
        <taxon>Mycoplasmatota</taxon>
        <taxon>Mycoplasmoidales</taxon>
        <taxon>Metamycoplasmataceae</taxon>
        <taxon>Mycoplasmopsis</taxon>
    </lineage>
</organism>
<feature type="region of interest" description="Disordered" evidence="2">
    <location>
        <begin position="216"/>
        <end position="235"/>
    </location>
</feature>
<name>A0A809SE86_9BACT</name>
<evidence type="ECO:0000313" key="3">
    <source>
        <dbReference type="EMBL" id="BBU47679.1"/>
    </source>
</evidence>
<dbReference type="KEGG" id="mfel:JPM2_3720"/>
<accession>A0A809SE86</accession>
<evidence type="ECO:0000313" key="4">
    <source>
        <dbReference type="Proteomes" id="UP000464317"/>
    </source>
</evidence>
<feature type="coiled-coil region" evidence="1">
    <location>
        <begin position="101"/>
        <end position="161"/>
    </location>
</feature>
<dbReference type="EMBL" id="AP022325">
    <property type="protein sequence ID" value="BBU47679.1"/>
    <property type="molecule type" value="Genomic_DNA"/>
</dbReference>
<evidence type="ECO:0000256" key="1">
    <source>
        <dbReference type="SAM" id="Coils"/>
    </source>
</evidence>
<keyword evidence="1" id="KW-0175">Coiled coil</keyword>